<gene>
    <name evidence="1" type="ORF">JJB74_11455</name>
</gene>
<comment type="caution">
    <text evidence="1">The sequence shown here is derived from an EMBL/GenBank/DDBJ whole genome shotgun (WGS) entry which is preliminary data.</text>
</comment>
<dbReference type="InterPro" id="IPR029470">
    <property type="entry name" value="PDDEXK_4"/>
</dbReference>
<evidence type="ECO:0000313" key="1">
    <source>
        <dbReference type="EMBL" id="MBK4735229.1"/>
    </source>
</evidence>
<protein>
    <submittedName>
        <fullName evidence="1">PD-(D/E)XK nuclease family protein</fullName>
    </submittedName>
</protein>
<dbReference type="Proteomes" id="UP000622890">
    <property type="component" value="Unassembled WGS sequence"/>
</dbReference>
<dbReference type="Pfam" id="PF14281">
    <property type="entry name" value="PDDEXK_4"/>
    <property type="match status" value="1"/>
</dbReference>
<dbReference type="RefSeq" id="WP_200592007.1">
    <property type="nucleotide sequence ID" value="NZ_JAEPBG010000004.1"/>
</dbReference>
<name>A0A934STI4_9BURK</name>
<reference evidence="1" key="1">
    <citation type="submission" date="2021-01" db="EMBL/GenBank/DDBJ databases">
        <title>Genome sequence of strain Noviherbaspirillum sp. DKR-6.</title>
        <authorList>
            <person name="Chaudhary D.K."/>
        </authorList>
    </citation>
    <scope>NUCLEOTIDE SEQUENCE</scope>
    <source>
        <strain evidence="1">DKR-6</strain>
    </source>
</reference>
<dbReference type="AlphaFoldDB" id="A0A934STI4"/>
<accession>A0A934STI4</accession>
<sequence>MELETELLSLLESLEHFEHTSSLSSQFNIFEAVNMARQEIRHSRFLAYLLDPSQPHGLDDRFLKAVIFAAAENHTLLPIPKLQLAIADYSEARVYCERDHFDISVEIPDLKLLFVIENKIGAGEREGQLIDYRKNAQKLYPEYKFFGCFLTADGYVGEDMEWASLSYSAITSSLRKLEQTGMLSPAVQMAIDHYVKLIEKRVMASKELIEACKRIYRQHRTALDLIYEHGSESLLGQAYIEFQEKHPSLGSALELRKEFLSFVPKSWANMENFDVADLSKWKTSCPIKFWLTTDAEHLHLKLEVGPVDGKKNFSRESFVAKLRKAFKSRENRRTGDVFTRILSRKVKLDEDAGVEHFAASLEKLWQQIDGDDVIQKVETAAKECLQCPASQDR</sequence>
<organism evidence="1 2">
    <name type="scientific">Noviherbaspirillum pedocola</name>
    <dbReference type="NCBI Taxonomy" id="2801341"/>
    <lineage>
        <taxon>Bacteria</taxon>
        <taxon>Pseudomonadati</taxon>
        <taxon>Pseudomonadota</taxon>
        <taxon>Betaproteobacteria</taxon>
        <taxon>Burkholderiales</taxon>
        <taxon>Oxalobacteraceae</taxon>
        <taxon>Noviherbaspirillum</taxon>
    </lineage>
</organism>
<dbReference type="EMBL" id="JAEPBG010000004">
    <property type="protein sequence ID" value="MBK4735229.1"/>
    <property type="molecule type" value="Genomic_DNA"/>
</dbReference>
<evidence type="ECO:0000313" key="2">
    <source>
        <dbReference type="Proteomes" id="UP000622890"/>
    </source>
</evidence>
<proteinExistence type="predicted"/>
<keyword evidence="2" id="KW-1185">Reference proteome</keyword>